<dbReference type="EMBL" id="GBXM01086378">
    <property type="protein sequence ID" value="JAH22199.1"/>
    <property type="molecule type" value="Transcribed_RNA"/>
</dbReference>
<dbReference type="AlphaFoldDB" id="A0A0E9QZA3"/>
<organism evidence="1">
    <name type="scientific">Anguilla anguilla</name>
    <name type="common">European freshwater eel</name>
    <name type="synonym">Muraena anguilla</name>
    <dbReference type="NCBI Taxonomy" id="7936"/>
    <lineage>
        <taxon>Eukaryota</taxon>
        <taxon>Metazoa</taxon>
        <taxon>Chordata</taxon>
        <taxon>Craniata</taxon>
        <taxon>Vertebrata</taxon>
        <taxon>Euteleostomi</taxon>
        <taxon>Actinopterygii</taxon>
        <taxon>Neopterygii</taxon>
        <taxon>Teleostei</taxon>
        <taxon>Anguilliformes</taxon>
        <taxon>Anguillidae</taxon>
        <taxon>Anguilla</taxon>
    </lineage>
</organism>
<sequence length="39" mass="4420">MGKKLLFCPLTGAHNDNLISFFKSEVLTLLTRNKLVMLL</sequence>
<proteinExistence type="predicted"/>
<accession>A0A0E9QZA3</accession>
<name>A0A0E9QZA3_ANGAN</name>
<protein>
    <submittedName>
        <fullName evidence="1">Uncharacterized protein</fullName>
    </submittedName>
</protein>
<reference evidence="1" key="2">
    <citation type="journal article" date="2015" name="Fish Shellfish Immunol.">
        <title>Early steps in the European eel (Anguilla anguilla)-Vibrio vulnificus interaction in the gills: Role of the RtxA13 toxin.</title>
        <authorList>
            <person name="Callol A."/>
            <person name="Pajuelo D."/>
            <person name="Ebbesson L."/>
            <person name="Teles M."/>
            <person name="MacKenzie S."/>
            <person name="Amaro C."/>
        </authorList>
    </citation>
    <scope>NUCLEOTIDE SEQUENCE</scope>
</reference>
<reference evidence="1" key="1">
    <citation type="submission" date="2014-11" db="EMBL/GenBank/DDBJ databases">
        <authorList>
            <person name="Amaro Gonzalez C."/>
        </authorList>
    </citation>
    <scope>NUCLEOTIDE SEQUENCE</scope>
</reference>
<evidence type="ECO:0000313" key="1">
    <source>
        <dbReference type="EMBL" id="JAH22199.1"/>
    </source>
</evidence>